<reference evidence="1" key="1">
    <citation type="submission" date="2018-02" db="EMBL/GenBank/DDBJ databases">
        <title>Rhizophora mucronata_Transcriptome.</title>
        <authorList>
            <person name="Meera S.P."/>
            <person name="Sreeshan A."/>
            <person name="Augustine A."/>
        </authorList>
    </citation>
    <scope>NUCLEOTIDE SEQUENCE</scope>
    <source>
        <tissue evidence="1">Leaf</tissue>
    </source>
</reference>
<dbReference type="EMBL" id="GGEC01084171">
    <property type="protein sequence ID" value="MBX64655.1"/>
    <property type="molecule type" value="Transcribed_RNA"/>
</dbReference>
<dbReference type="AlphaFoldDB" id="A0A2P2QCG0"/>
<accession>A0A2P2QCG0</accession>
<proteinExistence type="predicted"/>
<organism evidence="1">
    <name type="scientific">Rhizophora mucronata</name>
    <name type="common">Asiatic mangrove</name>
    <dbReference type="NCBI Taxonomy" id="61149"/>
    <lineage>
        <taxon>Eukaryota</taxon>
        <taxon>Viridiplantae</taxon>
        <taxon>Streptophyta</taxon>
        <taxon>Embryophyta</taxon>
        <taxon>Tracheophyta</taxon>
        <taxon>Spermatophyta</taxon>
        <taxon>Magnoliopsida</taxon>
        <taxon>eudicotyledons</taxon>
        <taxon>Gunneridae</taxon>
        <taxon>Pentapetalae</taxon>
        <taxon>rosids</taxon>
        <taxon>fabids</taxon>
        <taxon>Malpighiales</taxon>
        <taxon>Rhizophoraceae</taxon>
        <taxon>Rhizophora</taxon>
    </lineage>
</organism>
<name>A0A2P2QCG0_RHIMU</name>
<protein>
    <submittedName>
        <fullName evidence="1">Uncharacterized protein</fullName>
    </submittedName>
</protein>
<sequence length="22" mass="2532">MLSIQISTICNCFEECNRDKSP</sequence>
<evidence type="ECO:0000313" key="1">
    <source>
        <dbReference type="EMBL" id="MBX64655.1"/>
    </source>
</evidence>